<dbReference type="PANTHER" id="PTHR31566:SF0">
    <property type="entry name" value="CYTOCHROME C BIOGENESIS PROTEIN CCS1, CHLOROPLASTIC"/>
    <property type="match status" value="1"/>
</dbReference>
<accession>A0A4S5C027</accession>
<dbReference type="RefSeq" id="WP_136405336.1">
    <property type="nucleotide sequence ID" value="NZ_SSWX01000003.1"/>
</dbReference>
<keyword evidence="9" id="KW-1185">Reference proteome</keyword>
<evidence type="ECO:0000256" key="5">
    <source>
        <dbReference type="ARBA" id="ARBA00023136"/>
    </source>
</evidence>
<evidence type="ECO:0000256" key="4">
    <source>
        <dbReference type="ARBA" id="ARBA00022989"/>
    </source>
</evidence>
<keyword evidence="2 6" id="KW-0812">Transmembrane</keyword>
<evidence type="ECO:0000256" key="3">
    <source>
        <dbReference type="ARBA" id="ARBA00022748"/>
    </source>
</evidence>
<evidence type="ECO:0000256" key="6">
    <source>
        <dbReference type="SAM" id="Phobius"/>
    </source>
</evidence>
<keyword evidence="5 6" id="KW-0472">Membrane</keyword>
<dbReference type="Pfam" id="PF05140">
    <property type="entry name" value="ResB"/>
    <property type="match status" value="1"/>
</dbReference>
<dbReference type="InterPro" id="IPR023494">
    <property type="entry name" value="Cyt_c_bgen_Ccs1/CcsB/ResB"/>
</dbReference>
<dbReference type="InterPro" id="IPR007816">
    <property type="entry name" value="ResB-like_domain"/>
</dbReference>
<sequence length="744" mass="80941">MSEQALRDGYALLSSMRFAIGLLLVVALAAMVGTLLPQNETKAVYVERLGAWGAELALALQLNAVYSAWWFVLILAFLVLSTSICVARNAPKYLREMRRYKEHVRLGHLRAMPLHMELPLQEEPQAGIARLQHDLQAQHWRVRVQQRGQGAAVDAVAPQAHAQADRGGTMLAARKGGSNKLGYIASHCAIVLICLGGLLDSGIWARVPVWLGWKTPLPAISAAQLADAQAGNTLSAATPAYRGSVIVSEGAQTGTAILPQSSGFLLQTLPFTLELLRFEVDYYSTGMPKLFASEVIVHDRATGESTEQRIAVNHPLRVHGVDIYQSSFADGGSMLQLLPQRLGRFDGQSAAPAQLQAKVRDTVVLPAALGLPGYELEVLDLRVLNVEDLTQTADSRLAVVADVRPAGLGSQWHNQWQDAQRIRRELDLRNVGPSVDYLLRDPAGQTQQFRNFMQPVDVGDGVPVYLLGMRGQQGQEFAYWRVPQDAQGSMQTFVEVLHAINEPARLQAAIDSYAAASAKAGTADVQQQTQQFAAHIMAIFLGQGAQTLAQTADALEPVPVGLAAVQAFIEQQFSAAQQSQASEAVTRILQGIVWALIEQQLALQGWPALDAGDASAQAFAQQTLVALDQAFYYPVPLTFILTGFEQVQASVFEVSKAPGRLLVYSGALALIVGVFAMLFIRERRLWIWLGHSGTEQAPQNVVLMALSSNRKTIDAEQEFHDLARTLFGVNQTGATHHAGDREQK</sequence>
<dbReference type="Proteomes" id="UP000306236">
    <property type="component" value="Unassembled WGS sequence"/>
</dbReference>
<evidence type="ECO:0000313" key="9">
    <source>
        <dbReference type="Proteomes" id="UP000306236"/>
    </source>
</evidence>
<protein>
    <submittedName>
        <fullName evidence="8">Cytochrome c biogenesis protein ResB</fullName>
    </submittedName>
</protein>
<comment type="caution">
    <text evidence="8">The sequence shown here is derived from an EMBL/GenBank/DDBJ whole genome shotgun (WGS) entry which is preliminary data.</text>
</comment>
<feature type="transmembrane region" description="Helical" evidence="6">
    <location>
        <begin position="12"/>
        <end position="36"/>
    </location>
</feature>
<keyword evidence="3" id="KW-0201">Cytochrome c-type biogenesis</keyword>
<proteinExistence type="predicted"/>
<feature type="transmembrane region" description="Helical" evidence="6">
    <location>
        <begin position="68"/>
        <end position="90"/>
    </location>
</feature>
<evidence type="ECO:0000259" key="7">
    <source>
        <dbReference type="Pfam" id="PF05140"/>
    </source>
</evidence>
<feature type="transmembrane region" description="Helical" evidence="6">
    <location>
        <begin position="181"/>
        <end position="199"/>
    </location>
</feature>
<dbReference type="GO" id="GO:0016020">
    <property type="term" value="C:membrane"/>
    <property type="evidence" value="ECO:0007669"/>
    <property type="project" value="UniProtKB-SubCell"/>
</dbReference>
<feature type="domain" description="ResB-like" evidence="7">
    <location>
        <begin position="16"/>
        <end position="720"/>
    </location>
</feature>
<reference evidence="8 9" key="1">
    <citation type="submission" date="2019-04" db="EMBL/GenBank/DDBJ databases">
        <title>Lampropedia sp YIM MLB12 draf genome.</title>
        <authorList>
            <person name="Wang Y.-X."/>
        </authorList>
    </citation>
    <scope>NUCLEOTIDE SEQUENCE [LARGE SCALE GENOMIC DNA]</scope>
    <source>
        <strain evidence="8 9">YIM MLB12</strain>
    </source>
</reference>
<gene>
    <name evidence="8" type="ORF">E8K88_03910</name>
</gene>
<evidence type="ECO:0000256" key="2">
    <source>
        <dbReference type="ARBA" id="ARBA00022692"/>
    </source>
</evidence>
<name>A0A4S5C027_9BURK</name>
<dbReference type="OrthoDB" id="9770923at2"/>
<dbReference type="AlphaFoldDB" id="A0A4S5C027"/>
<feature type="transmembrane region" description="Helical" evidence="6">
    <location>
        <begin position="661"/>
        <end position="680"/>
    </location>
</feature>
<evidence type="ECO:0000313" key="8">
    <source>
        <dbReference type="EMBL" id="THJ35738.1"/>
    </source>
</evidence>
<keyword evidence="4 6" id="KW-1133">Transmembrane helix</keyword>
<dbReference type="PANTHER" id="PTHR31566">
    <property type="entry name" value="CYTOCHROME C BIOGENESIS PROTEIN CCS1, CHLOROPLASTIC"/>
    <property type="match status" value="1"/>
</dbReference>
<comment type="subcellular location">
    <subcellularLocation>
        <location evidence="1">Membrane</location>
        <topology evidence="1">Multi-pass membrane protein</topology>
    </subcellularLocation>
</comment>
<dbReference type="GO" id="GO:0017004">
    <property type="term" value="P:cytochrome complex assembly"/>
    <property type="evidence" value="ECO:0007669"/>
    <property type="project" value="UniProtKB-KW"/>
</dbReference>
<organism evidence="8 9">
    <name type="scientific">Lampropedia aestuarii</name>
    <dbReference type="NCBI Taxonomy" id="2562762"/>
    <lineage>
        <taxon>Bacteria</taxon>
        <taxon>Pseudomonadati</taxon>
        <taxon>Pseudomonadota</taxon>
        <taxon>Betaproteobacteria</taxon>
        <taxon>Burkholderiales</taxon>
        <taxon>Comamonadaceae</taxon>
        <taxon>Lampropedia</taxon>
    </lineage>
</organism>
<evidence type="ECO:0000256" key="1">
    <source>
        <dbReference type="ARBA" id="ARBA00004141"/>
    </source>
</evidence>
<dbReference type="EMBL" id="SSWX01000003">
    <property type="protein sequence ID" value="THJ35738.1"/>
    <property type="molecule type" value="Genomic_DNA"/>
</dbReference>